<dbReference type="GO" id="GO:0043103">
    <property type="term" value="P:hypoxanthine salvage"/>
    <property type="evidence" value="ECO:0007669"/>
    <property type="project" value="UniProtKB-UniRule"/>
</dbReference>
<dbReference type="GO" id="GO:0000034">
    <property type="term" value="F:adenine deaminase activity"/>
    <property type="evidence" value="ECO:0007669"/>
    <property type="project" value="UniProtKB-UniRule"/>
</dbReference>
<feature type="binding site" evidence="5">
    <location>
        <position position="196"/>
    </location>
    <ligand>
        <name>Zn(2+)</name>
        <dbReference type="ChEBI" id="CHEBI:29105"/>
        <note>catalytic</note>
    </ligand>
</feature>
<evidence type="ECO:0000256" key="2">
    <source>
        <dbReference type="ARBA" id="ARBA00022801"/>
    </source>
</evidence>
<dbReference type="EC" id="3.5.4.2" evidence="5"/>
<protein>
    <recommendedName>
        <fullName evidence="5">Adenine deaminase</fullName>
        <shortName evidence="5">ADE</shortName>
        <ecNumber evidence="5">3.5.4.2</ecNumber>
    </recommendedName>
    <alternativeName>
        <fullName evidence="5">Adenine aminohydrolase</fullName>
        <shortName evidence="5">AAH</shortName>
    </alternativeName>
</protein>
<accession>A0A6S7B9C7</accession>
<dbReference type="GO" id="GO:0009117">
    <property type="term" value="P:nucleotide metabolic process"/>
    <property type="evidence" value="ECO:0007669"/>
    <property type="project" value="UniProtKB-KW"/>
</dbReference>
<feature type="site" description="Important for catalytic activity" evidence="5">
    <location>
        <position position="220"/>
    </location>
</feature>
<evidence type="ECO:0000256" key="3">
    <source>
        <dbReference type="ARBA" id="ARBA00022833"/>
    </source>
</evidence>
<keyword evidence="4 5" id="KW-0546">Nucleotide metabolism</keyword>
<gene>
    <name evidence="7" type="ORF">LMG28138_03292</name>
</gene>
<feature type="binding site" evidence="5">
    <location>
        <position position="278"/>
    </location>
    <ligand>
        <name>substrate</name>
    </ligand>
</feature>
<dbReference type="InterPro" id="IPR032466">
    <property type="entry name" value="Metal_Hydrolase"/>
</dbReference>
<dbReference type="Proteomes" id="UP000494115">
    <property type="component" value="Unassembled WGS sequence"/>
</dbReference>
<dbReference type="CDD" id="cd01320">
    <property type="entry name" value="ADA"/>
    <property type="match status" value="1"/>
</dbReference>
<feature type="active site" description="Proton donor" evidence="5">
    <location>
        <position position="199"/>
    </location>
</feature>
<reference evidence="7 8" key="1">
    <citation type="submission" date="2020-04" db="EMBL/GenBank/DDBJ databases">
        <authorList>
            <person name="De Canck E."/>
        </authorList>
    </citation>
    <scope>NUCLEOTIDE SEQUENCE [LARGE SCALE GENOMIC DNA]</scope>
    <source>
        <strain evidence="7 8">LMG 28138</strain>
    </source>
</reference>
<dbReference type="InterPro" id="IPR028892">
    <property type="entry name" value="ADE"/>
</dbReference>
<evidence type="ECO:0000256" key="4">
    <source>
        <dbReference type="ARBA" id="ARBA00023080"/>
    </source>
</evidence>
<dbReference type="NCBIfam" id="NF006850">
    <property type="entry name" value="PRK09358.1-6"/>
    <property type="match status" value="1"/>
</dbReference>
<dbReference type="EMBL" id="CADIKM010000015">
    <property type="protein sequence ID" value="CAB3792212.1"/>
    <property type="molecule type" value="Genomic_DNA"/>
</dbReference>
<keyword evidence="1 5" id="KW-0479">Metal-binding</keyword>
<dbReference type="SUPFAM" id="SSF51556">
    <property type="entry name" value="Metallo-dependent hydrolases"/>
    <property type="match status" value="1"/>
</dbReference>
<dbReference type="Gene3D" id="3.20.20.140">
    <property type="entry name" value="Metal-dependent hydrolases"/>
    <property type="match status" value="1"/>
</dbReference>
<dbReference type="Pfam" id="PF00962">
    <property type="entry name" value="A_deaminase"/>
    <property type="match status" value="1"/>
</dbReference>
<keyword evidence="8" id="KW-1185">Reference proteome</keyword>
<dbReference type="GO" id="GO:0005829">
    <property type="term" value="C:cytosol"/>
    <property type="evidence" value="ECO:0007669"/>
    <property type="project" value="TreeGrafter"/>
</dbReference>
<comment type="catalytic activity">
    <reaction evidence="5">
        <text>adenine + H2O + H(+) = hypoxanthine + NH4(+)</text>
        <dbReference type="Rhea" id="RHEA:23688"/>
        <dbReference type="ChEBI" id="CHEBI:15377"/>
        <dbReference type="ChEBI" id="CHEBI:15378"/>
        <dbReference type="ChEBI" id="CHEBI:16708"/>
        <dbReference type="ChEBI" id="CHEBI:17368"/>
        <dbReference type="ChEBI" id="CHEBI:28938"/>
        <dbReference type="EC" id="3.5.4.2"/>
    </reaction>
</comment>
<keyword evidence="3 5" id="KW-0862">Zinc</keyword>
<comment type="cofactor">
    <cofactor evidence="5">
        <name>Zn(2+)</name>
        <dbReference type="ChEBI" id="CHEBI:29105"/>
    </cofactor>
    <text evidence="5">Binds 1 zinc ion per subunit.</text>
</comment>
<organism evidence="7 8">
    <name type="scientific">Pararobbsia alpina</name>
    <dbReference type="NCBI Taxonomy" id="621374"/>
    <lineage>
        <taxon>Bacteria</taxon>
        <taxon>Pseudomonadati</taxon>
        <taxon>Pseudomonadota</taxon>
        <taxon>Betaproteobacteria</taxon>
        <taxon>Burkholderiales</taxon>
        <taxon>Burkholderiaceae</taxon>
        <taxon>Pararobbsia</taxon>
    </lineage>
</organism>
<evidence type="ECO:0000313" key="8">
    <source>
        <dbReference type="Proteomes" id="UP000494115"/>
    </source>
</evidence>
<comment type="similarity">
    <text evidence="5">Belongs to the metallo-dependent hydrolases superfamily. Adenosine and AMP deaminases family. Adenine deaminase type 2 subfamily.</text>
</comment>
<dbReference type="NCBIfam" id="TIGR01430">
    <property type="entry name" value="aden_deam"/>
    <property type="match status" value="1"/>
</dbReference>
<feature type="domain" description="Adenosine deaminase" evidence="6">
    <location>
        <begin position="11"/>
        <end position="330"/>
    </location>
</feature>
<dbReference type="RefSeq" id="WP_175105819.1">
    <property type="nucleotide sequence ID" value="NZ_CADIKM010000015.1"/>
</dbReference>
<proteinExistence type="inferred from homology"/>
<comment type="function">
    <text evidence="5">Catalyzes the hydrolytic deamination of adenine to hypoxanthine. Plays an important role in the purine salvage pathway and in nitrogen catabolism.</text>
</comment>
<dbReference type="InterPro" id="IPR001365">
    <property type="entry name" value="A_deaminase_dom"/>
</dbReference>
<evidence type="ECO:0000259" key="6">
    <source>
        <dbReference type="Pfam" id="PF00962"/>
    </source>
</evidence>
<dbReference type="PANTHER" id="PTHR43114:SF6">
    <property type="entry name" value="ADENINE DEAMINASE"/>
    <property type="match status" value="1"/>
</dbReference>
<feature type="binding site" evidence="5">
    <location>
        <position position="16"/>
    </location>
    <ligand>
        <name>Zn(2+)</name>
        <dbReference type="ChEBI" id="CHEBI:29105"/>
        <note>catalytic</note>
    </ligand>
</feature>
<keyword evidence="2 5" id="KW-0378">Hydrolase</keyword>
<name>A0A6S7B9C7_9BURK</name>
<dbReference type="InterPro" id="IPR006330">
    <property type="entry name" value="Ado/ade_deaminase"/>
</dbReference>
<feature type="binding site" evidence="5">
    <location>
        <position position="18"/>
    </location>
    <ligand>
        <name>Zn(2+)</name>
        <dbReference type="ChEBI" id="CHEBI:29105"/>
        <note>catalytic</note>
    </ligand>
</feature>
<dbReference type="HAMAP" id="MF_01962">
    <property type="entry name" value="Adenine_deaminase"/>
    <property type="match status" value="1"/>
</dbReference>
<feature type="binding site" evidence="5">
    <location>
        <position position="277"/>
    </location>
    <ligand>
        <name>Zn(2+)</name>
        <dbReference type="ChEBI" id="CHEBI:29105"/>
        <note>catalytic</note>
    </ligand>
</feature>
<dbReference type="GO" id="GO:0006146">
    <property type="term" value="P:adenine catabolic process"/>
    <property type="evidence" value="ECO:0007669"/>
    <property type="project" value="UniProtKB-UniRule"/>
</dbReference>
<sequence>MSLNAFIQSIPKAELHMHLEGAIEPALMLELADRNGVSLPWQSEAQIKEAYRFTDLQSFLDLFYQGCKLLITREDFHDLTRAYYQRAHRDGIVHAEVFLSLQSHLTRGIALDTILDGVLSAIDDAARTDQISGGLLIGIQRHRPEDDAIALLERLHPWRDRIAGFGLGGAERGNPPAKFARFFARCKELGYRTTAHAGEEGPAEYVRDTVHILKVHRIDHGNAAMNDPELVRELAASKIPFTVCPLSNLKLNVVASLESHPLRAMLEAGLHVTVNSDDPAFFGGYLNENLIACADALELDVNHLHRLAHNSLTAAFMPAAQRDSHLRQLDAVTASYRAN</sequence>
<dbReference type="PANTHER" id="PTHR43114">
    <property type="entry name" value="ADENINE DEAMINASE"/>
    <property type="match status" value="1"/>
</dbReference>
<dbReference type="GO" id="GO:0008270">
    <property type="term" value="F:zinc ion binding"/>
    <property type="evidence" value="ECO:0007669"/>
    <property type="project" value="UniProtKB-UniRule"/>
</dbReference>
<evidence type="ECO:0000313" key="7">
    <source>
        <dbReference type="EMBL" id="CAB3792212.1"/>
    </source>
</evidence>
<evidence type="ECO:0000256" key="5">
    <source>
        <dbReference type="HAMAP-Rule" id="MF_01962"/>
    </source>
</evidence>
<dbReference type="AlphaFoldDB" id="A0A6S7B9C7"/>
<evidence type="ECO:0000256" key="1">
    <source>
        <dbReference type="ARBA" id="ARBA00022723"/>
    </source>
</evidence>